<gene>
    <name evidence="17" type="ORF">JL811_01575</name>
</gene>
<dbReference type="InterPro" id="IPR037143">
    <property type="entry name" value="4-PPantetheinyl_Trfase_dom_sf"/>
</dbReference>
<keyword evidence="7" id="KW-0259">Enterobactin biosynthesis</keyword>
<evidence type="ECO:0000256" key="2">
    <source>
        <dbReference type="ARBA" id="ARBA00004993"/>
    </source>
</evidence>
<feature type="domain" description="4'-phosphopantetheinyl transferase N-terminal" evidence="16">
    <location>
        <begin position="40"/>
        <end position="100"/>
    </location>
</feature>
<name>A0A8K0VAX0_9RHOB</name>
<dbReference type="SUPFAM" id="SSF56214">
    <property type="entry name" value="4'-phosphopantetheinyl transferase"/>
    <property type="match status" value="1"/>
</dbReference>
<reference evidence="17" key="1">
    <citation type="submission" date="2021-01" db="EMBL/GenBank/DDBJ databases">
        <title>Tabrizicola alba sp. nov. a motile alkaliphilic bacterium isolated from a soda lake.</title>
        <authorList>
            <person name="Szuroczki S."/>
            <person name="Abbaszade G."/>
            <person name="Schumann P."/>
            <person name="Toth E."/>
        </authorList>
    </citation>
    <scope>NUCLEOTIDE SEQUENCE</scope>
    <source>
        <strain evidence="17">DMG-N-6</strain>
    </source>
</reference>
<evidence type="ECO:0000256" key="3">
    <source>
        <dbReference type="ARBA" id="ARBA00008342"/>
    </source>
</evidence>
<dbReference type="Pfam" id="PF17837">
    <property type="entry name" value="4PPT_N"/>
    <property type="match status" value="1"/>
</dbReference>
<evidence type="ECO:0000256" key="10">
    <source>
        <dbReference type="ARBA" id="ARBA00049176"/>
    </source>
</evidence>
<dbReference type="PANTHER" id="PTHR38096">
    <property type="entry name" value="ENTEROBACTIN SYNTHASE COMPONENT D"/>
    <property type="match status" value="1"/>
</dbReference>
<evidence type="ECO:0000256" key="1">
    <source>
        <dbReference type="ARBA" id="ARBA00003937"/>
    </source>
</evidence>
<comment type="cofactor">
    <cofactor evidence="13">
        <name>Mg(2+)</name>
        <dbReference type="ChEBI" id="CHEBI:18420"/>
    </cofactor>
</comment>
<evidence type="ECO:0000256" key="9">
    <source>
        <dbReference type="ARBA" id="ARBA00031996"/>
    </source>
</evidence>
<evidence type="ECO:0000256" key="5">
    <source>
        <dbReference type="ARBA" id="ARBA00019087"/>
    </source>
</evidence>
<feature type="signal peptide" evidence="14">
    <location>
        <begin position="1"/>
        <end position="22"/>
    </location>
</feature>
<dbReference type="AlphaFoldDB" id="A0A8K0VAX0"/>
<feature type="binding site" evidence="12">
    <location>
        <position position="147"/>
    </location>
    <ligand>
        <name>CoA</name>
        <dbReference type="ChEBI" id="CHEBI:57287"/>
    </ligand>
</feature>
<feature type="binding site" evidence="13">
    <location>
        <position position="111"/>
    </location>
    <ligand>
        <name>Mg(2+)</name>
        <dbReference type="ChEBI" id="CHEBI:18420"/>
    </ligand>
</feature>
<keyword evidence="18" id="KW-1185">Reference proteome</keyword>
<comment type="catalytic activity">
    <reaction evidence="10">
        <text>apo-[aryl-carrier protein] + CoA = holo-[aryl-carrier protein] + adenosine 3',5'-bisphosphate + H(+)</text>
        <dbReference type="Rhea" id="RHEA:48404"/>
        <dbReference type="Rhea" id="RHEA-COMP:15903"/>
        <dbReference type="Rhea" id="RHEA-COMP:17557"/>
        <dbReference type="ChEBI" id="CHEBI:15378"/>
        <dbReference type="ChEBI" id="CHEBI:29999"/>
        <dbReference type="ChEBI" id="CHEBI:57287"/>
        <dbReference type="ChEBI" id="CHEBI:58343"/>
        <dbReference type="ChEBI" id="CHEBI:64479"/>
    </reaction>
</comment>
<feature type="binding site" evidence="13">
    <location>
        <position position="109"/>
    </location>
    <ligand>
        <name>Mg(2+)</name>
        <dbReference type="ChEBI" id="CHEBI:18420"/>
    </ligand>
</feature>
<evidence type="ECO:0000259" key="16">
    <source>
        <dbReference type="Pfam" id="PF17837"/>
    </source>
</evidence>
<organism evidence="17 18">
    <name type="scientific">Szabonella alba</name>
    <dbReference type="NCBI Taxonomy" id="2804194"/>
    <lineage>
        <taxon>Bacteria</taxon>
        <taxon>Pseudomonadati</taxon>
        <taxon>Pseudomonadota</taxon>
        <taxon>Alphaproteobacteria</taxon>
        <taxon>Rhodobacterales</taxon>
        <taxon>Paracoccaceae</taxon>
        <taxon>Szabonella</taxon>
    </lineage>
</organism>
<feature type="binding site" evidence="12">
    <location>
        <position position="109"/>
    </location>
    <ligand>
        <name>CoA</name>
        <dbReference type="ChEBI" id="CHEBI:57287"/>
    </ligand>
</feature>
<dbReference type="Proteomes" id="UP000648908">
    <property type="component" value="Unassembled WGS sequence"/>
</dbReference>
<dbReference type="InterPro" id="IPR041354">
    <property type="entry name" value="4PPT_N"/>
</dbReference>
<evidence type="ECO:0000313" key="18">
    <source>
        <dbReference type="Proteomes" id="UP000648908"/>
    </source>
</evidence>
<accession>A0A8K0VAX0</accession>
<comment type="subunit">
    <text evidence="4">EntB, EntD, EntE, and EntF form a multienzyme complex called enterobactin synthase.</text>
</comment>
<dbReference type="InterPro" id="IPR008278">
    <property type="entry name" value="4-PPantetheinyl_Trfase_dom"/>
</dbReference>
<comment type="pathway">
    <text evidence="2">Siderophore biosynthesis; enterobactin biosynthesis.</text>
</comment>
<dbReference type="InterPro" id="IPR003542">
    <property type="entry name" value="Enbac_synth_compD-like"/>
</dbReference>
<dbReference type="GO" id="GO:0009366">
    <property type="term" value="C:enterobactin synthetase complex"/>
    <property type="evidence" value="ECO:0007669"/>
    <property type="project" value="InterPro"/>
</dbReference>
<keyword evidence="14" id="KW-0732">Signal</keyword>
<evidence type="ECO:0000256" key="6">
    <source>
        <dbReference type="ARBA" id="ARBA00022679"/>
    </source>
</evidence>
<keyword evidence="6 17" id="KW-0808">Transferase</keyword>
<dbReference type="PRINTS" id="PR01399">
    <property type="entry name" value="ENTSNTHTASED"/>
</dbReference>
<evidence type="ECO:0000256" key="11">
    <source>
        <dbReference type="ARBA" id="ARBA00049191"/>
    </source>
</evidence>
<comment type="caution">
    <text evidence="17">The sequence shown here is derived from an EMBL/GenBank/DDBJ whole genome shotgun (WGS) entry which is preliminary data.</text>
</comment>
<proteinExistence type="inferred from homology"/>
<feature type="binding site" evidence="12">
    <location>
        <position position="151"/>
    </location>
    <ligand>
        <name>CoA</name>
        <dbReference type="ChEBI" id="CHEBI:57287"/>
    </ligand>
</feature>
<feature type="domain" description="4'-phosphopantetheinyl transferase" evidence="15">
    <location>
        <begin position="106"/>
        <end position="174"/>
    </location>
</feature>
<feature type="binding site" evidence="12">
    <location>
        <begin position="89"/>
        <end position="90"/>
    </location>
    <ligand>
        <name>CoA</name>
        <dbReference type="ChEBI" id="CHEBI:57287"/>
    </ligand>
</feature>
<evidence type="ECO:0000256" key="13">
    <source>
        <dbReference type="PIRSR" id="PIRSR603542-2"/>
    </source>
</evidence>
<evidence type="ECO:0000256" key="4">
    <source>
        <dbReference type="ARBA" id="ARBA00011503"/>
    </source>
</evidence>
<evidence type="ECO:0000256" key="14">
    <source>
        <dbReference type="SAM" id="SignalP"/>
    </source>
</evidence>
<dbReference type="GO" id="GO:0005886">
    <property type="term" value="C:plasma membrane"/>
    <property type="evidence" value="ECO:0007669"/>
    <property type="project" value="TreeGrafter"/>
</dbReference>
<evidence type="ECO:0000256" key="7">
    <source>
        <dbReference type="ARBA" id="ARBA00023191"/>
    </source>
</evidence>
<dbReference type="Pfam" id="PF01648">
    <property type="entry name" value="ACPS"/>
    <property type="match status" value="1"/>
</dbReference>
<dbReference type="UniPathway" id="UPA00017"/>
<comment type="similarity">
    <text evidence="3">Belongs to the P-Pant transferase superfamily. EntD family.</text>
</comment>
<comment type="catalytic activity">
    <reaction evidence="11">
        <text>apo-[peptidyl-carrier protein] + CoA = holo-[peptidyl-carrier protein] + adenosine 3',5'-bisphosphate + H(+)</text>
        <dbReference type="Rhea" id="RHEA:46228"/>
        <dbReference type="Rhea" id="RHEA-COMP:11479"/>
        <dbReference type="Rhea" id="RHEA-COMP:11480"/>
        <dbReference type="ChEBI" id="CHEBI:15378"/>
        <dbReference type="ChEBI" id="CHEBI:29999"/>
        <dbReference type="ChEBI" id="CHEBI:57287"/>
        <dbReference type="ChEBI" id="CHEBI:58343"/>
        <dbReference type="ChEBI" id="CHEBI:64479"/>
    </reaction>
</comment>
<feature type="binding site" evidence="12">
    <location>
        <position position="45"/>
    </location>
    <ligand>
        <name>CoA</name>
        <dbReference type="ChEBI" id="CHEBI:57287"/>
    </ligand>
</feature>
<sequence length="215" mass="22494">MPDLTALAAAVSALLPPGCALAAADPGQEASGLLPGEAISATETRLREFAAGRRAARQAMAALGLASAAIPMGRDRAPLWPGGIVGSISHSATACLAVVTTRPLLLGLDLEPEADLARDLWPMVLRDEEAARTPDPRHAMAVFCAKEAAYKAQYPRTRHLFDFQTLEISLSDDRFTACFRAAVPGFALGSMLEGRIIRAAGHIAALVATDQPVSA</sequence>
<evidence type="ECO:0000313" key="17">
    <source>
        <dbReference type="EMBL" id="MBL4915897.1"/>
    </source>
</evidence>
<dbReference type="PANTHER" id="PTHR38096:SF1">
    <property type="entry name" value="ENTEROBACTIN SYNTHASE COMPONENT D"/>
    <property type="match status" value="1"/>
</dbReference>
<dbReference type="EMBL" id="JAESVN010000001">
    <property type="protein sequence ID" value="MBL4915897.1"/>
    <property type="molecule type" value="Genomic_DNA"/>
</dbReference>
<dbReference type="GO" id="GO:0009239">
    <property type="term" value="P:enterobactin biosynthetic process"/>
    <property type="evidence" value="ECO:0007669"/>
    <property type="project" value="UniProtKB-UniPathway"/>
</dbReference>
<keyword evidence="13" id="KW-0460">Magnesium</keyword>
<keyword evidence="13" id="KW-0479">Metal-binding</keyword>
<evidence type="ECO:0000259" key="15">
    <source>
        <dbReference type="Pfam" id="PF01648"/>
    </source>
</evidence>
<comment type="function">
    <text evidence="1">Involved in the biosynthesis of the siderophore enterobactin (enterochelin), which is a macrocyclic trimeric lactone of N-(2,3-dihydroxybenzoyl)-serine. The serine trilactone serves as a scaffolding for the three catechol functionalities that provide hexadentate coordination for the tightly ligated iron(2+) atoms. Plays an essential role in the assembly of the enterobactin by catalyzing the transfer of the 4'-phosphopantetheine (Ppant) moiety from coenzyme A to the apo-domains of both EntB (ArCP domain) and EntF (PCP domain) to yield their holo-forms which make them competent for the activation of 2,3-dihydroxybenzoate (DHB) and L-serine, respectively.</text>
</comment>
<dbReference type="GO" id="GO:0008897">
    <property type="term" value="F:holo-[acyl-carrier-protein] synthase activity"/>
    <property type="evidence" value="ECO:0007669"/>
    <property type="project" value="InterPro"/>
</dbReference>
<evidence type="ECO:0000256" key="8">
    <source>
        <dbReference type="ARBA" id="ARBA00029894"/>
    </source>
</evidence>
<dbReference type="RefSeq" id="WP_202686493.1">
    <property type="nucleotide sequence ID" value="NZ_JAESVN010000001.1"/>
</dbReference>
<feature type="chain" id="PRO_5035477643" description="Enterobactin synthase component D" evidence="14">
    <location>
        <begin position="23"/>
        <end position="215"/>
    </location>
</feature>
<feature type="binding site" evidence="12">
    <location>
        <position position="53"/>
    </location>
    <ligand>
        <name>CoA</name>
        <dbReference type="ChEBI" id="CHEBI:57287"/>
    </ligand>
</feature>
<dbReference type="GO" id="GO:0000287">
    <property type="term" value="F:magnesium ion binding"/>
    <property type="evidence" value="ECO:0007669"/>
    <property type="project" value="InterPro"/>
</dbReference>
<protein>
    <recommendedName>
        <fullName evidence="5">Enterobactin synthase component D</fullName>
    </recommendedName>
    <alternativeName>
        <fullName evidence="8">4'-phosphopantetheinyl transferase EntD</fullName>
    </alternativeName>
    <alternativeName>
        <fullName evidence="9">Enterochelin synthase D</fullName>
    </alternativeName>
</protein>
<evidence type="ECO:0000256" key="12">
    <source>
        <dbReference type="PIRSR" id="PIRSR603542-1"/>
    </source>
</evidence>